<dbReference type="EMBL" id="GBRH01235492">
    <property type="protein sequence ID" value="JAD62403.1"/>
    <property type="molecule type" value="Transcribed_RNA"/>
</dbReference>
<sequence length="35" mass="4061">MFHTYFILVICGQNSVSVTVLVSKTTLFCDWSEYK</sequence>
<evidence type="ECO:0000313" key="1">
    <source>
        <dbReference type="EMBL" id="JAD62403.1"/>
    </source>
</evidence>
<reference evidence="1" key="2">
    <citation type="journal article" date="2015" name="Data Brief">
        <title>Shoot transcriptome of the giant reed, Arundo donax.</title>
        <authorList>
            <person name="Barrero R.A."/>
            <person name="Guerrero F.D."/>
            <person name="Moolhuijzen P."/>
            <person name="Goolsby J.A."/>
            <person name="Tidwell J."/>
            <person name="Bellgard S.E."/>
            <person name="Bellgard M.I."/>
        </authorList>
    </citation>
    <scope>NUCLEOTIDE SEQUENCE</scope>
    <source>
        <tissue evidence="1">Shoot tissue taken approximately 20 cm above the soil surface</tissue>
    </source>
</reference>
<dbReference type="AlphaFoldDB" id="A0A0A9BJR1"/>
<name>A0A0A9BJR1_ARUDO</name>
<accession>A0A0A9BJR1</accession>
<protein>
    <submittedName>
        <fullName evidence="1">Uncharacterized protein</fullName>
    </submittedName>
</protein>
<proteinExistence type="predicted"/>
<reference evidence="1" key="1">
    <citation type="submission" date="2014-09" db="EMBL/GenBank/DDBJ databases">
        <authorList>
            <person name="Magalhaes I.L.F."/>
            <person name="Oliveira U."/>
            <person name="Santos F.R."/>
            <person name="Vidigal T.H.D.A."/>
            <person name="Brescovit A.D."/>
            <person name="Santos A.J."/>
        </authorList>
    </citation>
    <scope>NUCLEOTIDE SEQUENCE</scope>
    <source>
        <tissue evidence="1">Shoot tissue taken approximately 20 cm above the soil surface</tissue>
    </source>
</reference>
<organism evidence="1">
    <name type="scientific">Arundo donax</name>
    <name type="common">Giant reed</name>
    <name type="synonym">Donax arundinaceus</name>
    <dbReference type="NCBI Taxonomy" id="35708"/>
    <lineage>
        <taxon>Eukaryota</taxon>
        <taxon>Viridiplantae</taxon>
        <taxon>Streptophyta</taxon>
        <taxon>Embryophyta</taxon>
        <taxon>Tracheophyta</taxon>
        <taxon>Spermatophyta</taxon>
        <taxon>Magnoliopsida</taxon>
        <taxon>Liliopsida</taxon>
        <taxon>Poales</taxon>
        <taxon>Poaceae</taxon>
        <taxon>PACMAD clade</taxon>
        <taxon>Arundinoideae</taxon>
        <taxon>Arundineae</taxon>
        <taxon>Arundo</taxon>
    </lineage>
</organism>